<comment type="caution">
    <text evidence="1">The sequence shown here is derived from an EMBL/GenBank/DDBJ whole genome shotgun (WGS) entry which is preliminary data.</text>
</comment>
<evidence type="ECO:0000313" key="1">
    <source>
        <dbReference type="EMBL" id="GAA1718893.1"/>
    </source>
</evidence>
<keyword evidence="2" id="KW-1185">Reference proteome</keyword>
<dbReference type="EMBL" id="BAAANY010000043">
    <property type="protein sequence ID" value="GAA1718893.1"/>
    <property type="molecule type" value="Genomic_DNA"/>
</dbReference>
<sequence length="109" mass="11554">MQLTFLGKVTQGTGSPTLFATDRGSYVVQGWKVTGRTGGVEIPHRLLGFLIEGTCLDVQVVDTGRGTFEVYGAPVADTQALSQMDIPTHETCIEVGTGKEVWVNGVPTG</sequence>
<dbReference type="Proteomes" id="UP001500618">
    <property type="component" value="Unassembled WGS sequence"/>
</dbReference>
<protein>
    <submittedName>
        <fullName evidence="1">Uncharacterized protein</fullName>
    </submittedName>
</protein>
<organism evidence="1 2">
    <name type="scientific">Fodinicola feengrottensis</name>
    <dbReference type="NCBI Taxonomy" id="435914"/>
    <lineage>
        <taxon>Bacteria</taxon>
        <taxon>Bacillati</taxon>
        <taxon>Actinomycetota</taxon>
        <taxon>Actinomycetes</taxon>
        <taxon>Mycobacteriales</taxon>
        <taxon>Fodinicola</taxon>
    </lineage>
</organism>
<accession>A0ABN2J6C0</accession>
<gene>
    <name evidence="1" type="ORF">GCM10009765_79120</name>
</gene>
<evidence type="ECO:0000313" key="2">
    <source>
        <dbReference type="Proteomes" id="UP001500618"/>
    </source>
</evidence>
<dbReference type="RefSeq" id="WP_163570061.1">
    <property type="nucleotide sequence ID" value="NZ_BAAANY010000043.1"/>
</dbReference>
<reference evidence="1 2" key="1">
    <citation type="journal article" date="2019" name="Int. J. Syst. Evol. Microbiol.">
        <title>The Global Catalogue of Microorganisms (GCM) 10K type strain sequencing project: providing services to taxonomists for standard genome sequencing and annotation.</title>
        <authorList>
            <consortium name="The Broad Institute Genomics Platform"/>
            <consortium name="The Broad Institute Genome Sequencing Center for Infectious Disease"/>
            <person name="Wu L."/>
            <person name="Ma J."/>
        </authorList>
    </citation>
    <scope>NUCLEOTIDE SEQUENCE [LARGE SCALE GENOMIC DNA]</scope>
    <source>
        <strain evidence="1 2">JCM 14718</strain>
    </source>
</reference>
<proteinExistence type="predicted"/>
<name>A0ABN2J6C0_9ACTN</name>